<dbReference type="GO" id="GO:0000110">
    <property type="term" value="C:nucleotide-excision repair factor 1 complex"/>
    <property type="evidence" value="ECO:0007669"/>
    <property type="project" value="TreeGrafter"/>
</dbReference>
<dbReference type="InterPro" id="IPR004579">
    <property type="entry name" value="ERCC1/RAD10/SWI10"/>
</dbReference>
<dbReference type="NCBIfam" id="TIGR00597">
    <property type="entry name" value="rad10"/>
    <property type="match status" value="1"/>
</dbReference>
<dbReference type="GO" id="GO:0006302">
    <property type="term" value="P:double-strand break repair"/>
    <property type="evidence" value="ECO:0007669"/>
    <property type="project" value="UniProtKB-ARBA"/>
</dbReference>
<dbReference type="Gene3D" id="3.40.50.10130">
    <property type="match status" value="1"/>
</dbReference>
<reference evidence="9 10" key="1">
    <citation type="journal article" date="2017" name="Mol. Ecol.">
        <title>Comparative and population genomic landscape of Phellinus noxius: A hypervariable fungus causing root rot in trees.</title>
        <authorList>
            <person name="Chung C.L."/>
            <person name="Lee T.J."/>
            <person name="Akiba M."/>
            <person name="Lee H.H."/>
            <person name="Kuo T.H."/>
            <person name="Liu D."/>
            <person name="Ke H.M."/>
            <person name="Yokoi T."/>
            <person name="Roa M.B."/>
            <person name="Lu M.J."/>
            <person name="Chang Y.Y."/>
            <person name="Ann P.J."/>
            <person name="Tsai J.N."/>
            <person name="Chen C.Y."/>
            <person name="Tzean S.S."/>
            <person name="Ota Y."/>
            <person name="Hattori T."/>
            <person name="Sahashi N."/>
            <person name="Liou R.F."/>
            <person name="Kikuchi T."/>
            <person name="Tsai I.J."/>
        </authorList>
    </citation>
    <scope>NUCLEOTIDE SEQUENCE [LARGE SCALE GENOMIC DNA]</scope>
    <source>
        <strain evidence="9 10">FFPRI411160</strain>
    </source>
</reference>
<keyword evidence="5" id="KW-0234">DNA repair</keyword>
<evidence type="ECO:0000256" key="5">
    <source>
        <dbReference type="ARBA" id="ARBA00023204"/>
    </source>
</evidence>
<organism evidence="9 10">
    <name type="scientific">Pyrrhoderma noxium</name>
    <dbReference type="NCBI Taxonomy" id="2282107"/>
    <lineage>
        <taxon>Eukaryota</taxon>
        <taxon>Fungi</taxon>
        <taxon>Dikarya</taxon>
        <taxon>Basidiomycota</taxon>
        <taxon>Agaricomycotina</taxon>
        <taxon>Agaricomycetes</taxon>
        <taxon>Hymenochaetales</taxon>
        <taxon>Hymenochaetaceae</taxon>
        <taxon>Pyrrhoderma</taxon>
    </lineage>
</organism>
<protein>
    <submittedName>
        <fullName evidence="9">DNA repair rad10</fullName>
    </submittedName>
</protein>
<evidence type="ECO:0000256" key="7">
    <source>
        <dbReference type="SAM" id="MobiDB-lite"/>
    </source>
</evidence>
<dbReference type="InterPro" id="IPR047260">
    <property type="entry name" value="ERCC1-like_central_dom"/>
</dbReference>
<gene>
    <name evidence="9" type="ORF">PNOK_0828800</name>
</gene>
<dbReference type="FunFam" id="3.40.50.10130:FF:000001">
    <property type="entry name" value="DNA excision repair protein ERCC-1"/>
    <property type="match status" value="1"/>
</dbReference>
<keyword evidence="10" id="KW-1185">Reference proteome</keyword>
<dbReference type="GO" id="GO:0070914">
    <property type="term" value="P:UV-damage excision repair"/>
    <property type="evidence" value="ECO:0007669"/>
    <property type="project" value="TreeGrafter"/>
</dbReference>
<dbReference type="InterPro" id="IPR010994">
    <property type="entry name" value="RuvA_2-like"/>
</dbReference>
<feature type="region of interest" description="Disordered" evidence="7">
    <location>
        <begin position="304"/>
        <end position="343"/>
    </location>
</feature>
<dbReference type="STRING" id="2282107.A0A286UAR9"/>
<comment type="subcellular location">
    <subcellularLocation>
        <location evidence="1">Nucleus</location>
    </subcellularLocation>
</comment>
<dbReference type="Gene3D" id="1.10.150.20">
    <property type="entry name" value="5' to 3' exonuclease, C-terminal subdomain"/>
    <property type="match status" value="1"/>
</dbReference>
<dbReference type="AlphaFoldDB" id="A0A286UAR9"/>
<dbReference type="PANTHER" id="PTHR12749">
    <property type="entry name" value="EXCISION REPAIR CROSS-COMPLEMENTING 1 ERCC1"/>
    <property type="match status" value="1"/>
</dbReference>
<evidence type="ECO:0000313" key="10">
    <source>
        <dbReference type="Proteomes" id="UP000217199"/>
    </source>
</evidence>
<evidence type="ECO:0000256" key="4">
    <source>
        <dbReference type="ARBA" id="ARBA00023125"/>
    </source>
</evidence>
<dbReference type="GO" id="GO:0003697">
    <property type="term" value="F:single-stranded DNA binding"/>
    <property type="evidence" value="ECO:0007669"/>
    <property type="project" value="TreeGrafter"/>
</dbReference>
<feature type="domain" description="ERCC1-like central" evidence="8">
    <location>
        <begin position="31"/>
        <end position="143"/>
    </location>
</feature>
<dbReference type="SUPFAM" id="SSF47781">
    <property type="entry name" value="RuvA domain 2-like"/>
    <property type="match status" value="1"/>
</dbReference>
<feature type="region of interest" description="Disordered" evidence="7">
    <location>
        <begin position="230"/>
        <end position="275"/>
    </location>
</feature>
<dbReference type="InterPro" id="IPR011335">
    <property type="entry name" value="Restrct_endonuc-II-like"/>
</dbReference>
<dbReference type="OrthoDB" id="10262814at2759"/>
<dbReference type="FunCoup" id="A0A286UAR9">
    <property type="interactions" value="60"/>
</dbReference>
<dbReference type="PANTHER" id="PTHR12749:SF0">
    <property type="entry name" value="DNA EXCISION REPAIR PROTEIN ERCC-1"/>
    <property type="match status" value="1"/>
</dbReference>
<feature type="compositionally biased region" description="Polar residues" evidence="7">
    <location>
        <begin position="263"/>
        <end position="273"/>
    </location>
</feature>
<dbReference type="CDD" id="cd22325">
    <property type="entry name" value="ERCC1_C-like"/>
    <property type="match status" value="1"/>
</dbReference>
<evidence type="ECO:0000259" key="8">
    <source>
        <dbReference type="Pfam" id="PF03834"/>
    </source>
</evidence>
<comment type="similarity">
    <text evidence="2">Belongs to the ERCC1/RAD10/SWI10 family.</text>
</comment>
<name>A0A286UAR9_9AGAM</name>
<evidence type="ECO:0000256" key="6">
    <source>
        <dbReference type="ARBA" id="ARBA00023242"/>
    </source>
</evidence>
<keyword evidence="4" id="KW-0238">DNA-binding</keyword>
<dbReference type="InParanoid" id="A0A286UAR9"/>
<dbReference type="EMBL" id="NBII01000008">
    <property type="protein sequence ID" value="PAV16668.1"/>
    <property type="molecule type" value="Genomic_DNA"/>
</dbReference>
<dbReference type="Pfam" id="PF03834">
    <property type="entry name" value="Rad10"/>
    <property type="match status" value="1"/>
</dbReference>
<comment type="caution">
    <text evidence="9">The sequence shown here is derived from an EMBL/GenBank/DDBJ whole genome shotgun (WGS) entry which is preliminary data.</text>
</comment>
<dbReference type="GO" id="GO:0070522">
    <property type="term" value="C:ERCC4-ERCC1 complex"/>
    <property type="evidence" value="ECO:0007669"/>
    <property type="project" value="TreeGrafter"/>
</dbReference>
<proteinExistence type="inferred from homology"/>
<evidence type="ECO:0000256" key="1">
    <source>
        <dbReference type="ARBA" id="ARBA00004123"/>
    </source>
</evidence>
<keyword evidence="3" id="KW-0227">DNA damage</keyword>
<dbReference type="Proteomes" id="UP000217199">
    <property type="component" value="Unassembled WGS sequence"/>
</dbReference>
<dbReference type="GO" id="GO:0006312">
    <property type="term" value="P:mitotic recombination"/>
    <property type="evidence" value="ECO:0007669"/>
    <property type="project" value="TreeGrafter"/>
</dbReference>
<feature type="region of interest" description="Disordered" evidence="7">
    <location>
        <begin position="1"/>
        <end position="21"/>
    </location>
</feature>
<dbReference type="SUPFAM" id="SSF52980">
    <property type="entry name" value="Restriction endonuclease-like"/>
    <property type="match status" value="1"/>
</dbReference>
<evidence type="ECO:0000256" key="3">
    <source>
        <dbReference type="ARBA" id="ARBA00022763"/>
    </source>
</evidence>
<evidence type="ECO:0000313" key="9">
    <source>
        <dbReference type="EMBL" id="PAV16668.1"/>
    </source>
</evidence>
<dbReference type="Pfam" id="PF14520">
    <property type="entry name" value="HHH_5"/>
    <property type="match status" value="1"/>
</dbReference>
<dbReference type="GO" id="GO:0003684">
    <property type="term" value="F:damaged DNA binding"/>
    <property type="evidence" value="ECO:0007669"/>
    <property type="project" value="InterPro"/>
</dbReference>
<accession>A0A286UAR9</accession>
<keyword evidence="6" id="KW-0539">Nucleus</keyword>
<sequence>MTTKNPKNTRAGPSNSLNNPPVVQPRSSNAIIINPCQRLNPVLEHIRNVTKEFGDIVPDFRLGLTTCALFLSLKYHRLHPEYIHQRIQKLGTSFTLRILLLMCDVSEHQDPIRELTKICLVNNITIIVCWSNEEAGTYLATYKAFEHKSPDIIKERVDKEYNAVLRSALTSINKVNKTDVESLRTSFGSFAKIAHASPEQLRRLPGFGQVKVRRIVDAFEKPFRNKATSAPLVTSTADSEEANLESRDGGGADGVLNERFGHNATQSTNNKSSDLALKEKNLLEASNEMSSSNTATTLPMATSNIHDFGSATDIDLPTNSSHETNPDRMREFSPPWDIELDLN</sequence>
<evidence type="ECO:0000256" key="2">
    <source>
        <dbReference type="ARBA" id="ARBA00008283"/>
    </source>
</evidence>